<dbReference type="Proteomes" id="UP000002358">
    <property type="component" value="Unassembled WGS sequence"/>
</dbReference>
<accession>A0A7M7H711</accession>
<protein>
    <submittedName>
        <fullName evidence="2">Uncharacterized protein</fullName>
    </submittedName>
</protein>
<organism evidence="2 3">
    <name type="scientific">Nasonia vitripennis</name>
    <name type="common">Parasitic wasp</name>
    <dbReference type="NCBI Taxonomy" id="7425"/>
    <lineage>
        <taxon>Eukaryota</taxon>
        <taxon>Metazoa</taxon>
        <taxon>Ecdysozoa</taxon>
        <taxon>Arthropoda</taxon>
        <taxon>Hexapoda</taxon>
        <taxon>Insecta</taxon>
        <taxon>Pterygota</taxon>
        <taxon>Neoptera</taxon>
        <taxon>Endopterygota</taxon>
        <taxon>Hymenoptera</taxon>
        <taxon>Apocrita</taxon>
        <taxon>Proctotrupomorpha</taxon>
        <taxon>Chalcidoidea</taxon>
        <taxon>Pteromalidae</taxon>
        <taxon>Pteromalinae</taxon>
        <taxon>Nasonia</taxon>
    </lineage>
</organism>
<feature type="compositionally biased region" description="Low complexity" evidence="1">
    <location>
        <begin position="520"/>
        <end position="530"/>
    </location>
</feature>
<keyword evidence="3" id="KW-1185">Reference proteome</keyword>
<feature type="region of interest" description="Disordered" evidence="1">
    <location>
        <begin position="382"/>
        <end position="571"/>
    </location>
</feature>
<dbReference type="EnsemblMetazoa" id="XM_008211738">
    <property type="protein sequence ID" value="XP_008209960"/>
    <property type="gene ID" value="LOC100678896"/>
</dbReference>
<evidence type="ECO:0000256" key="1">
    <source>
        <dbReference type="SAM" id="MobiDB-lite"/>
    </source>
</evidence>
<evidence type="ECO:0000313" key="3">
    <source>
        <dbReference type="Proteomes" id="UP000002358"/>
    </source>
</evidence>
<dbReference type="InParanoid" id="A0A7M7H711"/>
<reference evidence="2" key="1">
    <citation type="submission" date="2021-01" db="UniProtKB">
        <authorList>
            <consortium name="EnsemblMetazoa"/>
        </authorList>
    </citation>
    <scope>IDENTIFICATION</scope>
</reference>
<feature type="region of interest" description="Disordered" evidence="1">
    <location>
        <begin position="350"/>
        <end position="369"/>
    </location>
</feature>
<dbReference type="AlphaFoldDB" id="A0A7M7H711"/>
<dbReference type="KEGG" id="nvi:100678896"/>
<sequence length="745" mass="85010">MSKVSYACLQYLDDKIKYYYAPIETIFYKKNDQSPIVGKDLLDFDKTHKYYVLWSKGKNEVPISGQRDDESEFYAAYIVCLGETEDDARLRAISKSKRLIVPKKITSSESNESLFESQELKPKTGKIIKNVVQKVNSQRTIEKYKQITLMNNRKPLFLGTSTNEYLTENNARNVQIDSTIRIQNSKETKTMNLPEVRVVLQDICKTNRDELNHKKNVTIRNMVKCVSLPIAFSTPKRTVEKCSLSLNFQCHKPYERWTPQAEFTKSQQVNIHQNSLSLERDDNVSVSIPQFSPILNGSHLSQSQTPRRLRDKTPFRLQTLLTSTVNGPGDHHSPSVGVSKMRCNRLSTLQKIPRLDSPLPSDKRASQHSLSNASLNLDYIDQSDHSDLRMPSRSRRGRLPSIASDSSSRYKDISGPKSQSSTPFVPSNRLYSPVMSSPQEPSTPTRSCSEARSVRRSLLNSLSRSVAEFRTEQETPPRRTGPRSGAQEVVPTRTPPRRPGPRSVTQKVVPTRTPPRRPGPRSLTQVVVPTRTPPRRPGPRSQTQEVVPTRTPPRRPGSASPGREDIQDNEDENENLEVYAGGESDSAVPMLEQYKPKLLKKYNKAGYDLDSNIPEQHKRYDIVRNKIYLGEGRTIGQKSWRIIKSKRKNAFLRDLGTILWTKKVIALKSLDLSKLKKNTFGTKPIQLYSPRKLNLYLSLYSDFLDTSNRYKQLPQETKDILIKDATESLSFHSRDERKHQDEPND</sequence>
<name>A0A7M7H711_NASVI</name>
<feature type="compositionally biased region" description="Polar residues" evidence="1">
    <location>
        <begin position="434"/>
        <end position="450"/>
    </location>
</feature>
<feature type="compositionally biased region" description="Polar residues" evidence="1">
    <location>
        <begin position="416"/>
        <end position="425"/>
    </location>
</feature>
<evidence type="ECO:0000313" key="2">
    <source>
        <dbReference type="EnsemblMetazoa" id="XP_008209960"/>
    </source>
</evidence>
<proteinExistence type="predicted"/>
<dbReference type="GeneID" id="100678896"/>
<feature type="compositionally biased region" description="Low complexity" evidence="1">
    <location>
        <begin position="456"/>
        <end position="466"/>
    </location>
</feature>
<dbReference type="RefSeq" id="XP_008209960.1">
    <property type="nucleotide sequence ID" value="XM_008211738.4"/>
</dbReference>
<feature type="compositionally biased region" description="Basic and acidic residues" evidence="1">
    <location>
        <begin position="467"/>
        <end position="477"/>
    </location>
</feature>